<accession>A0ABV4B0E7</accession>
<evidence type="ECO:0000313" key="1">
    <source>
        <dbReference type="EMBL" id="MEY2250393.1"/>
    </source>
</evidence>
<protein>
    <submittedName>
        <fullName evidence="1">Uncharacterized protein</fullName>
    </submittedName>
</protein>
<keyword evidence="2" id="KW-1185">Reference proteome</keyword>
<dbReference type="EMBL" id="JBGBDC010000002">
    <property type="protein sequence ID" value="MEY2250393.1"/>
    <property type="molecule type" value="Genomic_DNA"/>
</dbReference>
<sequence>MKAWNQMSLSERRGVVIGLWRAWRQNMRDLSDGWFPYYDTGKQVHLFYEYLQAIHPHLLDMPRQAYPMIHQWIAEDIES</sequence>
<dbReference type="Proteomes" id="UP001562178">
    <property type="component" value="Unassembled WGS sequence"/>
</dbReference>
<proteinExistence type="predicted"/>
<comment type="caution">
    <text evidence="1">The sequence shown here is derived from an EMBL/GenBank/DDBJ whole genome shotgun (WGS) entry which is preliminary data.</text>
</comment>
<name>A0ABV4B0E7_9BURK</name>
<dbReference type="RefSeq" id="WP_312806910.1">
    <property type="nucleotide sequence ID" value="NZ_JBGBDC010000002.1"/>
</dbReference>
<reference evidence="1 2" key="1">
    <citation type="journal article" date="2016" name="Int. J. Syst. Evol. Microbiol.">
        <title>Description of Comamonas sediminis sp. nov., isolated from lagoon sediments.</title>
        <authorList>
            <person name="Subhash Y."/>
            <person name="Bang J.J."/>
            <person name="You T.H."/>
            <person name="Lee S.S."/>
        </authorList>
    </citation>
    <scope>NUCLEOTIDE SEQUENCE [LARGE SCALE GENOMIC DNA]</scope>
    <source>
        <strain evidence="1 2">JCM 31169</strain>
    </source>
</reference>
<gene>
    <name evidence="1" type="ORF">AB7A72_05215</name>
</gene>
<organism evidence="1 2">
    <name type="scientific">Comamonas sediminis</name>
    <dbReference type="NCBI Taxonomy" id="1783360"/>
    <lineage>
        <taxon>Bacteria</taxon>
        <taxon>Pseudomonadati</taxon>
        <taxon>Pseudomonadota</taxon>
        <taxon>Betaproteobacteria</taxon>
        <taxon>Burkholderiales</taxon>
        <taxon>Comamonadaceae</taxon>
        <taxon>Comamonas</taxon>
    </lineage>
</organism>
<evidence type="ECO:0000313" key="2">
    <source>
        <dbReference type="Proteomes" id="UP001562178"/>
    </source>
</evidence>